<dbReference type="InterPro" id="IPR026444">
    <property type="entry name" value="Secre_tail"/>
</dbReference>
<sequence>MKKIYTLGIALSLTLSSFVQAQSLSLVTMDTNTVANSSYLHEVKAHVTVTNNGPEATFEMARIYNGSVGIADSNYFCWDLCYGVGTDSSQFGGVTLANGARNSDFYIGWYIKGNNVTESDSVIYRYYNAADVNDYLDIVFHLSVAPSISIRESKAVTVNAYPNPAKDRLTVQVGNMDHGVVRLMNLAGMMVSQKNFTSNSTPVEMEVRTLPAGVYMLQVVNDGQILNTQRIVVSH</sequence>
<dbReference type="Proteomes" id="UP000484164">
    <property type="component" value="Unassembled WGS sequence"/>
</dbReference>
<proteinExistence type="predicted"/>
<comment type="caution">
    <text evidence="4">The sequence shown here is derived from an EMBL/GenBank/DDBJ whole genome shotgun (WGS) entry which is preliminary data.</text>
</comment>
<dbReference type="RefSeq" id="WP_151691499.1">
    <property type="nucleotide sequence ID" value="NZ_BMGX01000002.1"/>
</dbReference>
<feature type="signal peptide" evidence="2">
    <location>
        <begin position="1"/>
        <end position="21"/>
    </location>
</feature>
<gene>
    <name evidence="4" type="ORF">F8C82_00590</name>
</gene>
<keyword evidence="5" id="KW-1185">Reference proteome</keyword>
<evidence type="ECO:0000256" key="1">
    <source>
        <dbReference type="ARBA" id="ARBA00022729"/>
    </source>
</evidence>
<reference evidence="4 5" key="1">
    <citation type="submission" date="2019-10" db="EMBL/GenBank/DDBJ databases">
        <title>Genome sequence of Phaeocystidibacter marisrubri JCM30614 (type strain).</title>
        <authorList>
            <person name="Bowman J.P."/>
        </authorList>
    </citation>
    <scope>NUCLEOTIDE SEQUENCE [LARGE SCALE GENOMIC DNA]</scope>
    <source>
        <strain evidence="4 5">JCM 30614</strain>
    </source>
</reference>
<evidence type="ECO:0000313" key="5">
    <source>
        <dbReference type="Proteomes" id="UP000484164"/>
    </source>
</evidence>
<evidence type="ECO:0000256" key="2">
    <source>
        <dbReference type="SAM" id="SignalP"/>
    </source>
</evidence>
<evidence type="ECO:0000313" key="4">
    <source>
        <dbReference type="EMBL" id="KAB2816927.1"/>
    </source>
</evidence>
<keyword evidence="1 2" id="KW-0732">Signal</keyword>
<feature type="domain" description="Secretion system C-terminal sorting" evidence="3">
    <location>
        <begin position="161"/>
        <end position="232"/>
    </location>
</feature>
<dbReference type="EMBL" id="WBVQ01000001">
    <property type="protein sequence ID" value="KAB2816927.1"/>
    <property type="molecule type" value="Genomic_DNA"/>
</dbReference>
<dbReference type="Pfam" id="PF18962">
    <property type="entry name" value="Por_Secre_tail"/>
    <property type="match status" value="1"/>
</dbReference>
<name>A0A6L3ZGH3_9FLAO</name>
<dbReference type="NCBIfam" id="TIGR04183">
    <property type="entry name" value="Por_Secre_tail"/>
    <property type="match status" value="1"/>
</dbReference>
<dbReference type="AlphaFoldDB" id="A0A6L3ZGH3"/>
<protein>
    <submittedName>
        <fullName evidence="4">T9SS type A sorting domain-containing protein</fullName>
    </submittedName>
</protein>
<organism evidence="4 5">
    <name type="scientific">Phaeocystidibacter marisrubri</name>
    <dbReference type="NCBI Taxonomy" id="1577780"/>
    <lineage>
        <taxon>Bacteria</taxon>
        <taxon>Pseudomonadati</taxon>
        <taxon>Bacteroidota</taxon>
        <taxon>Flavobacteriia</taxon>
        <taxon>Flavobacteriales</taxon>
        <taxon>Phaeocystidibacteraceae</taxon>
        <taxon>Phaeocystidibacter</taxon>
    </lineage>
</organism>
<feature type="chain" id="PRO_5026836515" evidence="2">
    <location>
        <begin position="22"/>
        <end position="235"/>
    </location>
</feature>
<dbReference type="OrthoDB" id="1182309at2"/>
<accession>A0A6L3ZGH3</accession>
<evidence type="ECO:0000259" key="3">
    <source>
        <dbReference type="Pfam" id="PF18962"/>
    </source>
</evidence>